<dbReference type="Gramene" id="Psat04G0379100-T1">
    <property type="protein sequence ID" value="KAI5419761.1"/>
    <property type="gene ID" value="KIW84_043791"/>
</dbReference>
<dbReference type="AlphaFoldDB" id="A0A9D4XJA5"/>
<protein>
    <submittedName>
        <fullName evidence="1">Uncharacterized protein</fullName>
    </submittedName>
</protein>
<comment type="caution">
    <text evidence="1">The sequence shown here is derived from an EMBL/GenBank/DDBJ whole genome shotgun (WGS) entry which is preliminary data.</text>
</comment>
<reference evidence="1 2" key="1">
    <citation type="journal article" date="2022" name="Nat. Genet.">
        <title>Improved pea reference genome and pan-genome highlight genomic features and evolutionary characteristics.</title>
        <authorList>
            <person name="Yang T."/>
            <person name="Liu R."/>
            <person name="Luo Y."/>
            <person name="Hu S."/>
            <person name="Wang D."/>
            <person name="Wang C."/>
            <person name="Pandey M.K."/>
            <person name="Ge S."/>
            <person name="Xu Q."/>
            <person name="Li N."/>
            <person name="Li G."/>
            <person name="Huang Y."/>
            <person name="Saxena R.K."/>
            <person name="Ji Y."/>
            <person name="Li M."/>
            <person name="Yan X."/>
            <person name="He Y."/>
            <person name="Liu Y."/>
            <person name="Wang X."/>
            <person name="Xiang C."/>
            <person name="Varshney R.K."/>
            <person name="Ding H."/>
            <person name="Gao S."/>
            <person name="Zong X."/>
        </authorList>
    </citation>
    <scope>NUCLEOTIDE SEQUENCE [LARGE SCALE GENOMIC DNA]</scope>
    <source>
        <strain evidence="1 2">cv. Zhongwan 6</strain>
    </source>
</reference>
<gene>
    <name evidence="1" type="ORF">KIW84_043791</name>
</gene>
<organism evidence="1 2">
    <name type="scientific">Pisum sativum</name>
    <name type="common">Garden pea</name>
    <name type="synonym">Lathyrus oleraceus</name>
    <dbReference type="NCBI Taxonomy" id="3888"/>
    <lineage>
        <taxon>Eukaryota</taxon>
        <taxon>Viridiplantae</taxon>
        <taxon>Streptophyta</taxon>
        <taxon>Embryophyta</taxon>
        <taxon>Tracheophyta</taxon>
        <taxon>Spermatophyta</taxon>
        <taxon>Magnoliopsida</taxon>
        <taxon>eudicotyledons</taxon>
        <taxon>Gunneridae</taxon>
        <taxon>Pentapetalae</taxon>
        <taxon>rosids</taxon>
        <taxon>fabids</taxon>
        <taxon>Fabales</taxon>
        <taxon>Fabaceae</taxon>
        <taxon>Papilionoideae</taxon>
        <taxon>50 kb inversion clade</taxon>
        <taxon>NPAAA clade</taxon>
        <taxon>Hologalegina</taxon>
        <taxon>IRL clade</taxon>
        <taxon>Fabeae</taxon>
        <taxon>Lathyrus</taxon>
    </lineage>
</organism>
<dbReference type="EMBL" id="JAMSHJ010000004">
    <property type="protein sequence ID" value="KAI5419761.1"/>
    <property type="molecule type" value="Genomic_DNA"/>
</dbReference>
<proteinExistence type="predicted"/>
<dbReference type="Proteomes" id="UP001058974">
    <property type="component" value="Chromosome 4"/>
</dbReference>
<keyword evidence="2" id="KW-1185">Reference proteome</keyword>
<evidence type="ECO:0000313" key="2">
    <source>
        <dbReference type="Proteomes" id="UP001058974"/>
    </source>
</evidence>
<accession>A0A9D4XJA5</accession>
<sequence length="116" mass="13181">MKISKIIQMEKENLITTYLVIIVARRAILLKCVECLNSTEKMCYLDSGCSRNMTGDISLFIDFMIKKKGFICHSPKFTLPFTFFLHTSFTYIQTTSCMIISFGHGITSMAILCIVS</sequence>
<evidence type="ECO:0000313" key="1">
    <source>
        <dbReference type="EMBL" id="KAI5419761.1"/>
    </source>
</evidence>
<name>A0A9D4XJA5_PEA</name>